<organism evidence="5 6">
    <name type="scientific">Orchesella dallaii</name>
    <dbReference type="NCBI Taxonomy" id="48710"/>
    <lineage>
        <taxon>Eukaryota</taxon>
        <taxon>Metazoa</taxon>
        <taxon>Ecdysozoa</taxon>
        <taxon>Arthropoda</taxon>
        <taxon>Hexapoda</taxon>
        <taxon>Collembola</taxon>
        <taxon>Entomobryomorpha</taxon>
        <taxon>Entomobryoidea</taxon>
        <taxon>Orchesellidae</taxon>
        <taxon>Orchesellinae</taxon>
        <taxon>Orchesella</taxon>
    </lineage>
</organism>
<sequence>MGTQTWKVIVKQNYAVLYDEAWHTPIVCIEQLAVDDLNKNVGDETARFYTDGALDFNVSPQGFPRMKPPMDAGRLAARANNVNSEAAFAETFSTVNVVPMDPLVNRGIWCKIEKNARRLVSKWNDVIILSGPIYNFNSAND</sequence>
<evidence type="ECO:0000256" key="3">
    <source>
        <dbReference type="ARBA" id="ARBA00022759"/>
    </source>
</evidence>
<dbReference type="PANTHER" id="PTHR13966:SF5">
    <property type="entry name" value="ENDONUCLEASE G, MITOCHONDRIAL"/>
    <property type="match status" value="1"/>
</dbReference>
<dbReference type="Pfam" id="PF01223">
    <property type="entry name" value="Endonuclease_NS"/>
    <property type="match status" value="1"/>
</dbReference>
<dbReference type="InterPro" id="IPR040255">
    <property type="entry name" value="Non-specific_endonuclease"/>
</dbReference>
<keyword evidence="6" id="KW-1185">Reference proteome</keyword>
<dbReference type="Gene3D" id="3.40.570.10">
    <property type="entry name" value="Extracellular Endonuclease, subunit A"/>
    <property type="match status" value="1"/>
</dbReference>
<evidence type="ECO:0000256" key="1">
    <source>
        <dbReference type="ARBA" id="ARBA00010052"/>
    </source>
</evidence>
<evidence type="ECO:0000313" key="6">
    <source>
        <dbReference type="Proteomes" id="UP001642540"/>
    </source>
</evidence>
<keyword evidence="2" id="KW-0540">Nuclease</keyword>
<reference evidence="5 6" key="1">
    <citation type="submission" date="2024-08" db="EMBL/GenBank/DDBJ databases">
        <authorList>
            <person name="Cucini C."/>
            <person name="Frati F."/>
        </authorList>
    </citation>
    <scope>NUCLEOTIDE SEQUENCE [LARGE SCALE GENOMIC DNA]</scope>
</reference>
<dbReference type="EMBL" id="CAXLJM020000118">
    <property type="protein sequence ID" value="CAL8137507.1"/>
    <property type="molecule type" value="Genomic_DNA"/>
</dbReference>
<dbReference type="InterPro" id="IPR001604">
    <property type="entry name" value="Endo_G_ENPP1-like_dom"/>
</dbReference>
<feature type="domain" description="DNA/RNA non-specific endonuclease/pyrophosphatase/phosphodiesterase" evidence="4">
    <location>
        <begin position="7"/>
        <end position="137"/>
    </location>
</feature>
<accession>A0ABP1RWA8</accession>
<evidence type="ECO:0000256" key="2">
    <source>
        <dbReference type="ARBA" id="ARBA00022722"/>
    </source>
</evidence>
<dbReference type="PANTHER" id="PTHR13966">
    <property type="entry name" value="ENDONUCLEASE RELATED"/>
    <property type="match status" value="1"/>
</dbReference>
<protein>
    <recommendedName>
        <fullName evidence="4">DNA/RNA non-specific endonuclease/pyrophosphatase/phosphodiesterase domain-containing protein</fullName>
    </recommendedName>
</protein>
<evidence type="ECO:0000313" key="5">
    <source>
        <dbReference type="EMBL" id="CAL8137507.1"/>
    </source>
</evidence>
<proteinExistence type="inferred from homology"/>
<gene>
    <name evidence="5" type="ORF">ODALV1_LOCUS26947</name>
</gene>
<comment type="caution">
    <text evidence="5">The sequence shown here is derived from an EMBL/GenBank/DDBJ whole genome shotgun (WGS) entry which is preliminary data.</text>
</comment>
<dbReference type="InterPro" id="IPR044929">
    <property type="entry name" value="DNA/RNA_non-sp_Endonuclease_sf"/>
</dbReference>
<dbReference type="Proteomes" id="UP001642540">
    <property type="component" value="Unassembled WGS sequence"/>
</dbReference>
<evidence type="ECO:0000259" key="4">
    <source>
        <dbReference type="Pfam" id="PF01223"/>
    </source>
</evidence>
<keyword evidence="3" id="KW-0378">Hydrolase</keyword>
<comment type="similarity">
    <text evidence="1">Belongs to the DNA/RNA non-specific endonuclease family.</text>
</comment>
<dbReference type="SUPFAM" id="SSF54060">
    <property type="entry name" value="His-Me finger endonucleases"/>
    <property type="match status" value="1"/>
</dbReference>
<name>A0ABP1RWA8_9HEXA</name>
<keyword evidence="3" id="KW-0255">Endonuclease</keyword>
<dbReference type="InterPro" id="IPR044925">
    <property type="entry name" value="His-Me_finger_sf"/>
</dbReference>